<evidence type="ECO:0008006" key="5">
    <source>
        <dbReference type="Google" id="ProtNLM"/>
    </source>
</evidence>
<comment type="caution">
    <text evidence="2">The sequence shown here is derived from an EMBL/GenBank/DDBJ whole genome shotgun (WGS) entry which is preliminary data.</text>
</comment>
<accession>A0AB38BLB3</accession>
<dbReference type="AlphaFoldDB" id="A0AB38BLB3"/>
<keyword evidence="3" id="KW-1185">Reference proteome</keyword>
<evidence type="ECO:0000313" key="4">
    <source>
        <dbReference type="Proteomes" id="UP000199686"/>
    </source>
</evidence>
<organism evidence="2 4">
    <name type="scientific">Trichococcus flocculiformis</name>
    <dbReference type="NCBI Taxonomy" id="82803"/>
    <lineage>
        <taxon>Bacteria</taxon>
        <taxon>Bacillati</taxon>
        <taxon>Bacillota</taxon>
        <taxon>Bacilli</taxon>
        <taxon>Lactobacillales</taxon>
        <taxon>Carnobacteriaceae</taxon>
        <taxon>Trichococcus</taxon>
    </lineage>
</organism>
<dbReference type="Proteomes" id="UP000195947">
    <property type="component" value="Unassembled WGS sequence"/>
</dbReference>
<dbReference type="Pfam" id="PF06356">
    <property type="entry name" value="DUF1064"/>
    <property type="match status" value="1"/>
</dbReference>
<evidence type="ECO:0000313" key="2">
    <source>
        <dbReference type="EMBL" id="SFI16874.1"/>
    </source>
</evidence>
<dbReference type="EMBL" id="FOQC01000064">
    <property type="protein sequence ID" value="SFI16874.1"/>
    <property type="molecule type" value="Genomic_DNA"/>
</dbReference>
<dbReference type="Proteomes" id="UP000199686">
    <property type="component" value="Unassembled WGS sequence"/>
</dbReference>
<reference evidence="2 4" key="2">
    <citation type="submission" date="2016-10" db="EMBL/GenBank/DDBJ databases">
        <authorList>
            <person name="Varghese N."/>
            <person name="Submissions S."/>
        </authorList>
    </citation>
    <scope>NUCLEOTIDE SEQUENCE [LARGE SCALE GENOMIC DNA]</scope>
    <source>
        <strain evidence="2 4">DSM 2094</strain>
    </source>
</reference>
<proteinExistence type="predicted"/>
<dbReference type="RefSeq" id="WP_086990778.1">
    <property type="nucleotide sequence ID" value="NZ_FJMZ01000054.1"/>
</dbReference>
<protein>
    <recommendedName>
        <fullName evidence="5">DUF1064 domain-containing protein</fullName>
    </recommendedName>
</protein>
<evidence type="ECO:0000313" key="3">
    <source>
        <dbReference type="Proteomes" id="UP000195947"/>
    </source>
</evidence>
<reference evidence="1 3" key="1">
    <citation type="submission" date="2016-02" db="EMBL/GenBank/DDBJ databases">
        <authorList>
            <person name="Strepis N."/>
        </authorList>
    </citation>
    <scope>NUCLEOTIDE SEQUENCE [LARGE SCALE GENOMIC DNA]</scope>
    <source>
        <strain evidence="1">Trichococcus flocculiformis</strain>
    </source>
</reference>
<gene>
    <name evidence="2" type="ORF">SAMN04488507_106422</name>
    <name evidence="1" type="ORF">TFLO_2890</name>
</gene>
<name>A0AB38BLB3_9LACT</name>
<dbReference type="InterPro" id="IPR009414">
    <property type="entry name" value="DUF1064"/>
</dbReference>
<sequence>MSKYGAKKVTLDGITFDSKAESRYYEYLLKLKKTGVVEDFEMQKAFTLLDRFAHPQTGRIVRAITYKADFEVIYADGHVEVVDIKGFLTPEFKIKAKMFMFRYQIPLVLLKWSAATKKFVEV</sequence>
<dbReference type="EMBL" id="FJMZ01000054">
    <property type="protein sequence ID" value="CZR04015.1"/>
    <property type="molecule type" value="Genomic_DNA"/>
</dbReference>
<evidence type="ECO:0000313" key="1">
    <source>
        <dbReference type="EMBL" id="CZR04015.1"/>
    </source>
</evidence>